<sequence>MDVRLSAEQRALREAAARLVDDHAPGSVAALADAPRAARLDAALAGSGWRELRVPDAGDGNRPLASAVETAIVAEELGRGPADASFLGPTLATELRRRAGAEPAAEPETVLLRPDLSGLVVAEDGQARCSGVAIDARGATAALALVRTGHGYDLARVPVSGTSPGRDLTRPAATVQDAEAGRLPGTGRGPLTAEDVEAWSAFALALTCADLVGTMRGAVDLARGYAGLRHQYGVAIGTFQSVQHLLADAFVSMEGSSSVTRHAAWAADTLPPGEAFAAAAVAKAYCARAAREVCETAVQVHGGIGMTWECLAHVHLRRALLSTQVLGDTGVNLARVVAHRKIGGLHDGLR</sequence>
<evidence type="ECO:0000313" key="8">
    <source>
        <dbReference type="Proteomes" id="UP001501020"/>
    </source>
</evidence>
<dbReference type="Pfam" id="PF00441">
    <property type="entry name" value="Acyl-CoA_dh_1"/>
    <property type="match status" value="1"/>
</dbReference>
<keyword evidence="3" id="KW-0285">Flavoprotein</keyword>
<evidence type="ECO:0000313" key="7">
    <source>
        <dbReference type="EMBL" id="GAA2121396.1"/>
    </source>
</evidence>
<dbReference type="InterPro" id="IPR009100">
    <property type="entry name" value="AcylCoA_DH/oxidase_NM_dom_sf"/>
</dbReference>
<keyword evidence="8" id="KW-1185">Reference proteome</keyword>
<dbReference type="InterPro" id="IPR009075">
    <property type="entry name" value="AcylCo_DH/oxidase_C"/>
</dbReference>
<name>A0ABP5JQR5_9ACTN</name>
<evidence type="ECO:0000256" key="1">
    <source>
        <dbReference type="ARBA" id="ARBA00001974"/>
    </source>
</evidence>
<comment type="cofactor">
    <cofactor evidence="1">
        <name>FAD</name>
        <dbReference type="ChEBI" id="CHEBI:57692"/>
    </cofactor>
</comment>
<dbReference type="Proteomes" id="UP001501020">
    <property type="component" value="Unassembled WGS sequence"/>
</dbReference>
<dbReference type="InterPro" id="IPR037069">
    <property type="entry name" value="AcylCoA_DH/ox_N_sf"/>
</dbReference>
<evidence type="ECO:0000256" key="5">
    <source>
        <dbReference type="ARBA" id="ARBA00023002"/>
    </source>
</evidence>
<evidence type="ECO:0000256" key="2">
    <source>
        <dbReference type="ARBA" id="ARBA00009347"/>
    </source>
</evidence>
<keyword evidence="4" id="KW-0274">FAD</keyword>
<dbReference type="SUPFAM" id="SSF47203">
    <property type="entry name" value="Acyl-CoA dehydrogenase C-terminal domain-like"/>
    <property type="match status" value="1"/>
</dbReference>
<keyword evidence="5" id="KW-0560">Oxidoreductase</keyword>
<dbReference type="RefSeq" id="WP_344261273.1">
    <property type="nucleotide sequence ID" value="NZ_BAAAMR010000003.1"/>
</dbReference>
<dbReference type="Gene3D" id="1.20.140.10">
    <property type="entry name" value="Butyryl-CoA Dehydrogenase, subunit A, domain 3"/>
    <property type="match status" value="1"/>
</dbReference>
<evidence type="ECO:0000256" key="3">
    <source>
        <dbReference type="ARBA" id="ARBA00022630"/>
    </source>
</evidence>
<proteinExistence type="inferred from homology"/>
<gene>
    <name evidence="7" type="ORF">GCM10009727_06780</name>
</gene>
<accession>A0ABP5JQR5</accession>
<dbReference type="PANTHER" id="PTHR43884">
    <property type="entry name" value="ACYL-COA DEHYDROGENASE"/>
    <property type="match status" value="1"/>
</dbReference>
<dbReference type="SUPFAM" id="SSF56645">
    <property type="entry name" value="Acyl-CoA dehydrogenase NM domain-like"/>
    <property type="match status" value="1"/>
</dbReference>
<dbReference type="InterPro" id="IPR036250">
    <property type="entry name" value="AcylCo_DH-like_C"/>
</dbReference>
<dbReference type="PANTHER" id="PTHR43884:SF20">
    <property type="entry name" value="ACYL-COA DEHYDROGENASE FADE28"/>
    <property type="match status" value="1"/>
</dbReference>
<comment type="similarity">
    <text evidence="2">Belongs to the acyl-CoA dehydrogenase family.</text>
</comment>
<evidence type="ECO:0000256" key="4">
    <source>
        <dbReference type="ARBA" id="ARBA00022827"/>
    </source>
</evidence>
<comment type="caution">
    <text evidence="7">The sequence shown here is derived from an EMBL/GenBank/DDBJ whole genome shotgun (WGS) entry which is preliminary data.</text>
</comment>
<organism evidence="7 8">
    <name type="scientific">Actinomadura napierensis</name>
    <dbReference type="NCBI Taxonomy" id="267854"/>
    <lineage>
        <taxon>Bacteria</taxon>
        <taxon>Bacillati</taxon>
        <taxon>Actinomycetota</taxon>
        <taxon>Actinomycetes</taxon>
        <taxon>Streptosporangiales</taxon>
        <taxon>Thermomonosporaceae</taxon>
        <taxon>Actinomadura</taxon>
    </lineage>
</organism>
<protein>
    <submittedName>
        <fullName evidence="7">Acyl-CoA dehydrogenase family protein</fullName>
    </submittedName>
</protein>
<reference evidence="8" key="1">
    <citation type="journal article" date="2019" name="Int. J. Syst. Evol. Microbiol.">
        <title>The Global Catalogue of Microorganisms (GCM) 10K type strain sequencing project: providing services to taxonomists for standard genome sequencing and annotation.</title>
        <authorList>
            <consortium name="The Broad Institute Genomics Platform"/>
            <consortium name="The Broad Institute Genome Sequencing Center for Infectious Disease"/>
            <person name="Wu L."/>
            <person name="Ma J."/>
        </authorList>
    </citation>
    <scope>NUCLEOTIDE SEQUENCE [LARGE SCALE GENOMIC DNA]</scope>
    <source>
        <strain evidence="8">JCM 13850</strain>
    </source>
</reference>
<dbReference type="EMBL" id="BAAAMR010000003">
    <property type="protein sequence ID" value="GAA2121396.1"/>
    <property type="molecule type" value="Genomic_DNA"/>
</dbReference>
<feature type="domain" description="Acyl-CoA dehydrogenase/oxidase C-terminal" evidence="6">
    <location>
        <begin position="206"/>
        <end position="337"/>
    </location>
</feature>
<evidence type="ECO:0000259" key="6">
    <source>
        <dbReference type="Pfam" id="PF00441"/>
    </source>
</evidence>
<dbReference type="Gene3D" id="1.10.540.10">
    <property type="entry name" value="Acyl-CoA dehydrogenase/oxidase, N-terminal domain"/>
    <property type="match status" value="1"/>
</dbReference>